<sequence>MADVYLHIGLPKTGTTYLQHLLWHSREQLAEAGVLVPGPTRQTQRQAVWDLLGRRLRGVDQPDVVGSWQRLVEAASGWTGSSVIVSEEFLANARPHQARRAVRAFEPARVHVVVTTRDLAQVVGSAWQQALAKGKTWTWDDFIGAVRDPESGPATTGQAFWLRQDLIRVLDTWETAVPRDRVHLVTVAPPGSPRNLLADRFAAATGIDPAALSTDQPSRNTSVGVAEAEVLRRLNAGLGDRLNESQYLAVLQAVRPALQQRTSSTRIRVPRRELGWIAERSGAMVGELRLRGYEVSGDLDDLVPTSDSTGEREPDDMTDAELADAAMDALTAMAEQHAQLWWRTRRRQDREGAAGRAQSLTSQARAQGFRARLAVLELADRNRWVNKALAVYLRRSSRTS</sequence>
<accession>A0A6J4KT24</accession>
<dbReference type="SUPFAM" id="SSF52540">
    <property type="entry name" value="P-loop containing nucleoside triphosphate hydrolases"/>
    <property type="match status" value="1"/>
</dbReference>
<dbReference type="Gene3D" id="3.40.50.300">
    <property type="entry name" value="P-loop containing nucleotide triphosphate hydrolases"/>
    <property type="match status" value="1"/>
</dbReference>
<protein>
    <recommendedName>
        <fullName evidence="2">Sulfotransferase domain-containing protein</fullName>
    </recommendedName>
</protein>
<name>A0A6J4KT24_9ACTN</name>
<proteinExistence type="predicted"/>
<gene>
    <name evidence="1" type="ORF">AVDCRST_MAG46-408</name>
</gene>
<evidence type="ECO:0008006" key="2">
    <source>
        <dbReference type="Google" id="ProtNLM"/>
    </source>
</evidence>
<organism evidence="1">
    <name type="scientific">uncultured Nocardioidaceae bacterium</name>
    <dbReference type="NCBI Taxonomy" id="253824"/>
    <lineage>
        <taxon>Bacteria</taxon>
        <taxon>Bacillati</taxon>
        <taxon>Actinomycetota</taxon>
        <taxon>Actinomycetes</taxon>
        <taxon>Propionibacteriales</taxon>
        <taxon>Nocardioidaceae</taxon>
        <taxon>environmental samples</taxon>
    </lineage>
</organism>
<dbReference type="AlphaFoldDB" id="A0A6J4KT24"/>
<reference evidence="1" key="1">
    <citation type="submission" date="2020-02" db="EMBL/GenBank/DDBJ databases">
        <authorList>
            <person name="Meier V. D."/>
        </authorList>
    </citation>
    <scope>NUCLEOTIDE SEQUENCE</scope>
    <source>
        <strain evidence="1">AVDCRST_MAG46</strain>
    </source>
</reference>
<dbReference type="EMBL" id="CADCUD010000033">
    <property type="protein sequence ID" value="CAA9314653.1"/>
    <property type="molecule type" value="Genomic_DNA"/>
</dbReference>
<evidence type="ECO:0000313" key="1">
    <source>
        <dbReference type="EMBL" id="CAA9314653.1"/>
    </source>
</evidence>
<dbReference type="InterPro" id="IPR027417">
    <property type="entry name" value="P-loop_NTPase"/>
</dbReference>